<name>A0A8D9AY60_9HEMI</name>
<protein>
    <submittedName>
        <fullName evidence="1">Uncharacterized protein</fullName>
    </submittedName>
</protein>
<reference evidence="1" key="1">
    <citation type="submission" date="2021-05" db="EMBL/GenBank/DDBJ databases">
        <authorList>
            <person name="Alioto T."/>
            <person name="Alioto T."/>
            <person name="Gomez Garrido J."/>
        </authorList>
    </citation>
    <scope>NUCLEOTIDE SEQUENCE</scope>
</reference>
<proteinExistence type="predicted"/>
<organism evidence="1">
    <name type="scientific">Cacopsylla melanoneura</name>
    <dbReference type="NCBI Taxonomy" id="428564"/>
    <lineage>
        <taxon>Eukaryota</taxon>
        <taxon>Metazoa</taxon>
        <taxon>Ecdysozoa</taxon>
        <taxon>Arthropoda</taxon>
        <taxon>Hexapoda</taxon>
        <taxon>Insecta</taxon>
        <taxon>Pterygota</taxon>
        <taxon>Neoptera</taxon>
        <taxon>Paraneoptera</taxon>
        <taxon>Hemiptera</taxon>
        <taxon>Sternorrhyncha</taxon>
        <taxon>Psylloidea</taxon>
        <taxon>Psyllidae</taxon>
        <taxon>Psyllinae</taxon>
        <taxon>Cacopsylla</taxon>
    </lineage>
</organism>
<evidence type="ECO:0000313" key="1">
    <source>
        <dbReference type="EMBL" id="CAG6773596.1"/>
    </source>
</evidence>
<accession>A0A8D9AY60</accession>
<dbReference type="EMBL" id="HBUF01591707">
    <property type="protein sequence ID" value="CAG6773596.1"/>
    <property type="molecule type" value="Transcribed_RNA"/>
</dbReference>
<sequence length="115" mass="13131">MLTVHLMELCAGTPDCTKRAQQKIGTMREHEIVNIARSSFSSPSLMHVLLLLSLVTCRNYLKKDRDKTLLAMHRRWYLAPLGVKTSLLKNVSLSSFGFSSTQFLKTSLELFRRCL</sequence>
<dbReference type="AlphaFoldDB" id="A0A8D9AY60"/>